<keyword evidence="3" id="KW-1185">Reference proteome</keyword>
<dbReference type="AlphaFoldDB" id="A6W9U4"/>
<accession>A6W9U4</accession>
<dbReference type="STRING" id="266940.Krad_2098"/>
<dbReference type="InterPro" id="IPR005097">
    <property type="entry name" value="Sacchrp_dh_NADP-bd"/>
</dbReference>
<proteinExistence type="predicted"/>
<dbReference type="GO" id="GO:0005886">
    <property type="term" value="C:plasma membrane"/>
    <property type="evidence" value="ECO:0007669"/>
    <property type="project" value="TreeGrafter"/>
</dbReference>
<dbReference type="Proteomes" id="UP000001116">
    <property type="component" value="Chromosome"/>
</dbReference>
<gene>
    <name evidence="2" type="ordered locus">Krad_2098</name>
</gene>
<dbReference type="Pfam" id="PF03435">
    <property type="entry name" value="Sacchrp_dh_NADP"/>
    <property type="match status" value="1"/>
</dbReference>
<dbReference type="eggNOG" id="COG3268">
    <property type="taxonomic scope" value="Bacteria"/>
</dbReference>
<sequence length="406" mass="43016">MARDVDIVLFGASGFVGRLTAAHLAAHAPSGTRIALAGRSRERLAAAARDLGPVAADWPLVVADASDEESLRTLAESTRVMVSTVGPYLRHGLPLVQACARAGTHYADLTGEVLFVRASIDTADEAARASGARIVHSCGFDSVPSDLAVLLAHEWAQAQDAGPLTSATLEVLSARGGFSGGTVDSLRLQLDTARRDRQARRLVGDPYALSPDRAREPDLGRQPDVFRPHRREATSEWVAPFVMATYNTRVVRRSNALLDHAYGPRLRYAEVMAFSGRTAALRASAVTGVLAGLTGLLAVQPLRPLLDRLLPSPGTGPGERTRRTGHFRLRVDARTESGRRATVTVAAQGDPGYAATAVMLGQSALALALDGDRLPARAGVLTPATGIGMPLVNRLRHEGFTLDVAT</sequence>
<dbReference type="OrthoDB" id="4369409at2"/>
<dbReference type="InterPro" id="IPR051276">
    <property type="entry name" value="Saccharopine_DH-like_oxidrdct"/>
</dbReference>
<feature type="domain" description="Saccharopine dehydrogenase NADP binding" evidence="1">
    <location>
        <begin position="7"/>
        <end position="129"/>
    </location>
</feature>
<dbReference type="GO" id="GO:0009247">
    <property type="term" value="P:glycolipid biosynthetic process"/>
    <property type="evidence" value="ECO:0007669"/>
    <property type="project" value="TreeGrafter"/>
</dbReference>
<dbReference type="HOGENOM" id="CLU_031002_0_2_11"/>
<evidence type="ECO:0000313" key="3">
    <source>
        <dbReference type="Proteomes" id="UP000001116"/>
    </source>
</evidence>
<dbReference type="SUPFAM" id="SSF51735">
    <property type="entry name" value="NAD(P)-binding Rossmann-fold domains"/>
    <property type="match status" value="1"/>
</dbReference>
<dbReference type="RefSeq" id="WP_011981278.1">
    <property type="nucleotide sequence ID" value="NC_009664.2"/>
</dbReference>
<dbReference type="PANTHER" id="PTHR12286">
    <property type="entry name" value="SACCHAROPINE DEHYDROGENASE-LIKE OXIDOREDUCTASE"/>
    <property type="match status" value="1"/>
</dbReference>
<dbReference type="PANTHER" id="PTHR12286:SF5">
    <property type="entry name" value="SACCHAROPINE DEHYDROGENASE-LIKE OXIDOREDUCTASE"/>
    <property type="match status" value="1"/>
</dbReference>
<protein>
    <submittedName>
        <fullName evidence="2">Saccharopine dehydrogenase</fullName>
    </submittedName>
</protein>
<dbReference type="Gene3D" id="3.40.50.720">
    <property type="entry name" value="NAD(P)-binding Rossmann-like Domain"/>
    <property type="match status" value="1"/>
</dbReference>
<reference evidence="3" key="1">
    <citation type="journal article" date="2008" name="PLoS ONE">
        <title>Survival in nuclear waste, extreme resistance, and potential applications gleaned from the genome sequence of Kineococcus radiotolerans SRS30216.</title>
        <authorList>
            <person name="Bagwell C.E."/>
            <person name="Bhat S."/>
            <person name="Hawkins G.M."/>
            <person name="Smith B.W."/>
            <person name="Biswas T."/>
            <person name="Hoover T.R."/>
            <person name="Saunders E."/>
            <person name="Han C.S."/>
            <person name="Tsodikov O.V."/>
            <person name="Shimkets L.J."/>
        </authorList>
    </citation>
    <scope>NUCLEOTIDE SEQUENCE [LARGE SCALE GENOMIC DNA]</scope>
    <source>
        <strain evidence="3">ATCC BAA-149 / DSM 14245 / SRS30216</strain>
    </source>
</reference>
<dbReference type="EMBL" id="CP000750">
    <property type="protein sequence ID" value="ABS03583.1"/>
    <property type="molecule type" value="Genomic_DNA"/>
</dbReference>
<evidence type="ECO:0000259" key="1">
    <source>
        <dbReference type="Pfam" id="PF03435"/>
    </source>
</evidence>
<dbReference type="InterPro" id="IPR036291">
    <property type="entry name" value="NAD(P)-bd_dom_sf"/>
</dbReference>
<evidence type="ECO:0000313" key="2">
    <source>
        <dbReference type="EMBL" id="ABS03583.1"/>
    </source>
</evidence>
<organism evidence="2 3">
    <name type="scientific">Kineococcus radiotolerans (strain ATCC BAA-149 / DSM 14245 / SRS30216)</name>
    <dbReference type="NCBI Taxonomy" id="266940"/>
    <lineage>
        <taxon>Bacteria</taxon>
        <taxon>Bacillati</taxon>
        <taxon>Actinomycetota</taxon>
        <taxon>Actinomycetes</taxon>
        <taxon>Kineosporiales</taxon>
        <taxon>Kineosporiaceae</taxon>
        <taxon>Kineococcus</taxon>
    </lineage>
</organism>
<dbReference type="KEGG" id="kra:Krad_2098"/>
<name>A6W9U4_KINRD</name>